<keyword evidence="2" id="KW-1185">Reference proteome</keyword>
<sequence length="189" mass="20304">MLNVQGQATSGSTVPGTAAFISTAISAATSPIANATEAAASQDTPTKRKGLFERVKVVRNMDCRGIVVAKDHFDSTADNAVIAFGKWKAIKSPNYGSIFLNPGDLLLFFLPFYCGYEINGERGQALAKLLGDNYDLIGFDPRRIGNTVPATRCFPSPVTNALFFTDLSSNKASLFPQSLICPLLVFIMD</sequence>
<comment type="caution">
    <text evidence="1">The sequence shown here is derived from an EMBL/GenBank/DDBJ whole genome shotgun (WGS) entry which is preliminary data.</text>
</comment>
<proteinExistence type="predicted"/>
<organism evidence="1 2">
    <name type="scientific">Tetrapyrgos nigripes</name>
    <dbReference type="NCBI Taxonomy" id="182062"/>
    <lineage>
        <taxon>Eukaryota</taxon>
        <taxon>Fungi</taxon>
        <taxon>Dikarya</taxon>
        <taxon>Basidiomycota</taxon>
        <taxon>Agaricomycotina</taxon>
        <taxon>Agaricomycetes</taxon>
        <taxon>Agaricomycetidae</taxon>
        <taxon>Agaricales</taxon>
        <taxon>Marasmiineae</taxon>
        <taxon>Marasmiaceae</taxon>
        <taxon>Tetrapyrgos</taxon>
    </lineage>
</organism>
<dbReference type="OrthoDB" id="425534at2759"/>
<dbReference type="Proteomes" id="UP000559256">
    <property type="component" value="Unassembled WGS sequence"/>
</dbReference>
<accession>A0A8H5GMZ5</accession>
<gene>
    <name evidence="1" type="ORF">D9758_004506</name>
</gene>
<evidence type="ECO:0000313" key="1">
    <source>
        <dbReference type="EMBL" id="KAF5368044.1"/>
    </source>
</evidence>
<dbReference type="EMBL" id="JAACJM010000017">
    <property type="protein sequence ID" value="KAF5368044.1"/>
    <property type="molecule type" value="Genomic_DNA"/>
</dbReference>
<name>A0A8H5GMZ5_9AGAR</name>
<protein>
    <submittedName>
        <fullName evidence="1">Uncharacterized protein</fullName>
    </submittedName>
</protein>
<evidence type="ECO:0000313" key="2">
    <source>
        <dbReference type="Proteomes" id="UP000559256"/>
    </source>
</evidence>
<reference evidence="1 2" key="1">
    <citation type="journal article" date="2020" name="ISME J.">
        <title>Uncovering the hidden diversity of litter-decomposition mechanisms in mushroom-forming fungi.</title>
        <authorList>
            <person name="Floudas D."/>
            <person name="Bentzer J."/>
            <person name="Ahren D."/>
            <person name="Johansson T."/>
            <person name="Persson P."/>
            <person name="Tunlid A."/>
        </authorList>
    </citation>
    <scope>NUCLEOTIDE SEQUENCE [LARGE SCALE GENOMIC DNA]</scope>
    <source>
        <strain evidence="1 2">CBS 291.85</strain>
    </source>
</reference>
<dbReference type="AlphaFoldDB" id="A0A8H5GMZ5"/>